<accession>A0A4Q5IY32</accession>
<evidence type="ECO:0000259" key="7">
    <source>
        <dbReference type="PROSITE" id="PS51077"/>
    </source>
</evidence>
<name>A0A4Q5IY32_9ACTN</name>
<evidence type="ECO:0000256" key="1">
    <source>
        <dbReference type="ARBA" id="ARBA00022798"/>
    </source>
</evidence>
<feature type="domain" description="IclR-ED" evidence="8">
    <location>
        <begin position="80"/>
        <end position="260"/>
    </location>
</feature>
<comment type="caution">
    <text evidence="9">The sequence shown here is derived from an EMBL/GenBank/DDBJ whole genome shotgun (WGS) entry which is preliminary data.</text>
</comment>
<reference evidence="9 10" key="1">
    <citation type="submission" date="2019-01" db="EMBL/GenBank/DDBJ databases">
        <title>Nocardioides guangzhouensis sp. nov., an actinobacterium isolated from soil.</title>
        <authorList>
            <person name="Fu Y."/>
            <person name="Cai Y."/>
            <person name="Lin Z."/>
            <person name="Chen P."/>
        </authorList>
    </citation>
    <scope>NUCLEOTIDE SEQUENCE [LARGE SCALE GENOMIC DNA]</scope>
    <source>
        <strain evidence="9 10">NBRC 105384</strain>
    </source>
</reference>
<gene>
    <name evidence="9" type="ORF">ETU37_18970</name>
</gene>
<dbReference type="PANTHER" id="PTHR30136">
    <property type="entry name" value="HELIX-TURN-HELIX TRANSCRIPTIONAL REGULATOR, ICLR FAMILY"/>
    <property type="match status" value="1"/>
</dbReference>
<dbReference type="InterPro" id="IPR050707">
    <property type="entry name" value="HTH_MetabolicPath_Reg"/>
</dbReference>
<evidence type="ECO:0000313" key="10">
    <source>
        <dbReference type="Proteomes" id="UP000291189"/>
    </source>
</evidence>
<keyword evidence="10" id="KW-1185">Reference proteome</keyword>
<dbReference type="PROSITE" id="PS51077">
    <property type="entry name" value="HTH_ICLR"/>
    <property type="match status" value="1"/>
</dbReference>
<dbReference type="InterPro" id="IPR029016">
    <property type="entry name" value="GAF-like_dom_sf"/>
</dbReference>
<keyword evidence="1" id="KW-0319">Glycerol metabolism</keyword>
<dbReference type="InterPro" id="IPR036388">
    <property type="entry name" value="WH-like_DNA-bd_sf"/>
</dbReference>
<dbReference type="Gene3D" id="1.10.10.10">
    <property type="entry name" value="Winged helix-like DNA-binding domain superfamily/Winged helix DNA-binding domain"/>
    <property type="match status" value="1"/>
</dbReference>
<evidence type="ECO:0000256" key="5">
    <source>
        <dbReference type="ARBA" id="ARBA00058938"/>
    </source>
</evidence>
<dbReference type="GO" id="GO:0003700">
    <property type="term" value="F:DNA-binding transcription factor activity"/>
    <property type="evidence" value="ECO:0007669"/>
    <property type="project" value="TreeGrafter"/>
</dbReference>
<keyword evidence="3" id="KW-0238">DNA-binding</keyword>
<dbReference type="Pfam" id="PF01614">
    <property type="entry name" value="IclR_C"/>
    <property type="match status" value="1"/>
</dbReference>
<dbReference type="InterPro" id="IPR014757">
    <property type="entry name" value="Tscrpt_reg_IclR_C"/>
</dbReference>
<sequence length="269" mass="28525">MTTASEERNGARDANGGVQSVDRALTILEVLARIGEAGVTEVAAELGVHKSTAFRLVSTLEAHRLVEQTGDRGKYRLGVGVLRLAGATTARLDVVQEARPVCRQLAADTGETVNITVLSESSALYLDQVAGSSALQPHNWVGQHIPLHATSNGKVLLSGLDDAALRRLLPTMPSYTPRTVTRKAELRSELERVREQGYAVAVDELEIGLAAVAAPIRNAGGDIIASISVSGPTFRLGERIDEVAGLVRASALEVSLRLGWGHRQVTTSA</sequence>
<dbReference type="RefSeq" id="WP_129988918.1">
    <property type="nucleotide sequence ID" value="NZ_SDPU01000034.1"/>
</dbReference>
<dbReference type="SUPFAM" id="SSF46785">
    <property type="entry name" value="Winged helix' DNA-binding domain"/>
    <property type="match status" value="1"/>
</dbReference>
<dbReference type="SMART" id="SM00346">
    <property type="entry name" value="HTH_ICLR"/>
    <property type="match status" value="1"/>
</dbReference>
<organism evidence="9 10">
    <name type="scientific">Nocardioides iriomotensis</name>
    <dbReference type="NCBI Taxonomy" id="715784"/>
    <lineage>
        <taxon>Bacteria</taxon>
        <taxon>Bacillati</taxon>
        <taxon>Actinomycetota</taxon>
        <taxon>Actinomycetes</taxon>
        <taxon>Propionibacteriales</taxon>
        <taxon>Nocardioidaceae</taxon>
        <taxon>Nocardioides</taxon>
    </lineage>
</organism>
<keyword evidence="2" id="KW-0805">Transcription regulation</keyword>
<dbReference type="Proteomes" id="UP000291189">
    <property type="component" value="Unassembled WGS sequence"/>
</dbReference>
<dbReference type="GO" id="GO:0006071">
    <property type="term" value="P:glycerol metabolic process"/>
    <property type="evidence" value="ECO:0007669"/>
    <property type="project" value="UniProtKB-KW"/>
</dbReference>
<keyword evidence="4" id="KW-0804">Transcription</keyword>
<dbReference type="InterPro" id="IPR005471">
    <property type="entry name" value="Tscrpt_reg_IclR_N"/>
</dbReference>
<dbReference type="PANTHER" id="PTHR30136:SF24">
    <property type="entry name" value="HTH-TYPE TRANSCRIPTIONAL REPRESSOR ALLR"/>
    <property type="match status" value="1"/>
</dbReference>
<dbReference type="FunFam" id="1.10.10.10:FF:000056">
    <property type="entry name" value="IclR family transcriptional regulator"/>
    <property type="match status" value="1"/>
</dbReference>
<evidence type="ECO:0000256" key="2">
    <source>
        <dbReference type="ARBA" id="ARBA00023015"/>
    </source>
</evidence>
<feature type="domain" description="HTH iclR-type" evidence="7">
    <location>
        <begin position="18"/>
        <end position="79"/>
    </location>
</feature>
<dbReference type="OrthoDB" id="7274111at2"/>
<dbReference type="PROSITE" id="PS51078">
    <property type="entry name" value="ICLR_ED"/>
    <property type="match status" value="1"/>
</dbReference>
<evidence type="ECO:0000256" key="4">
    <source>
        <dbReference type="ARBA" id="ARBA00023163"/>
    </source>
</evidence>
<protein>
    <recommendedName>
        <fullName evidence="6">Glycerol operon regulatory protein</fullName>
    </recommendedName>
</protein>
<dbReference type="EMBL" id="SDPU01000034">
    <property type="protein sequence ID" value="RYU09921.1"/>
    <property type="molecule type" value="Genomic_DNA"/>
</dbReference>
<dbReference type="AlphaFoldDB" id="A0A4Q5IY32"/>
<dbReference type="SUPFAM" id="SSF55781">
    <property type="entry name" value="GAF domain-like"/>
    <property type="match status" value="1"/>
</dbReference>
<evidence type="ECO:0000259" key="8">
    <source>
        <dbReference type="PROSITE" id="PS51078"/>
    </source>
</evidence>
<dbReference type="InterPro" id="IPR036390">
    <property type="entry name" value="WH_DNA-bd_sf"/>
</dbReference>
<evidence type="ECO:0000256" key="3">
    <source>
        <dbReference type="ARBA" id="ARBA00023125"/>
    </source>
</evidence>
<comment type="function">
    <text evidence="5">May be an activator protein for the gylABX operon.</text>
</comment>
<proteinExistence type="predicted"/>
<evidence type="ECO:0000256" key="6">
    <source>
        <dbReference type="ARBA" id="ARBA00070406"/>
    </source>
</evidence>
<evidence type="ECO:0000313" key="9">
    <source>
        <dbReference type="EMBL" id="RYU09921.1"/>
    </source>
</evidence>
<dbReference type="Gene3D" id="3.30.450.40">
    <property type="match status" value="1"/>
</dbReference>
<dbReference type="Pfam" id="PF09339">
    <property type="entry name" value="HTH_IclR"/>
    <property type="match status" value="1"/>
</dbReference>
<dbReference type="GO" id="GO:0003677">
    <property type="term" value="F:DNA binding"/>
    <property type="evidence" value="ECO:0007669"/>
    <property type="project" value="UniProtKB-KW"/>
</dbReference>
<dbReference type="GO" id="GO:0045892">
    <property type="term" value="P:negative regulation of DNA-templated transcription"/>
    <property type="evidence" value="ECO:0007669"/>
    <property type="project" value="TreeGrafter"/>
</dbReference>